<keyword evidence="2" id="KW-1185">Reference proteome</keyword>
<feature type="non-terminal residue" evidence="1">
    <location>
        <position position="1"/>
    </location>
</feature>
<protein>
    <submittedName>
        <fullName evidence="1">Uncharacterized protein</fullName>
    </submittedName>
</protein>
<gene>
    <name evidence="1" type="ORF">Tco_0683239</name>
</gene>
<evidence type="ECO:0000313" key="1">
    <source>
        <dbReference type="EMBL" id="GJS68674.1"/>
    </source>
</evidence>
<reference evidence="1" key="1">
    <citation type="journal article" date="2022" name="Int. J. Mol. Sci.">
        <title>Draft Genome of Tanacetum Coccineum: Genomic Comparison of Closely Related Tanacetum-Family Plants.</title>
        <authorList>
            <person name="Yamashiro T."/>
            <person name="Shiraishi A."/>
            <person name="Nakayama K."/>
            <person name="Satake H."/>
        </authorList>
    </citation>
    <scope>NUCLEOTIDE SEQUENCE</scope>
</reference>
<reference evidence="1" key="2">
    <citation type="submission" date="2022-01" db="EMBL/GenBank/DDBJ databases">
        <authorList>
            <person name="Yamashiro T."/>
            <person name="Shiraishi A."/>
            <person name="Satake H."/>
            <person name="Nakayama K."/>
        </authorList>
    </citation>
    <scope>NUCLEOTIDE SEQUENCE</scope>
</reference>
<accession>A0ABQ4XTE2</accession>
<organism evidence="1 2">
    <name type="scientific">Tanacetum coccineum</name>
    <dbReference type="NCBI Taxonomy" id="301880"/>
    <lineage>
        <taxon>Eukaryota</taxon>
        <taxon>Viridiplantae</taxon>
        <taxon>Streptophyta</taxon>
        <taxon>Embryophyta</taxon>
        <taxon>Tracheophyta</taxon>
        <taxon>Spermatophyta</taxon>
        <taxon>Magnoliopsida</taxon>
        <taxon>eudicotyledons</taxon>
        <taxon>Gunneridae</taxon>
        <taxon>Pentapetalae</taxon>
        <taxon>asterids</taxon>
        <taxon>campanulids</taxon>
        <taxon>Asterales</taxon>
        <taxon>Asteraceae</taxon>
        <taxon>Asteroideae</taxon>
        <taxon>Anthemideae</taxon>
        <taxon>Anthemidinae</taxon>
        <taxon>Tanacetum</taxon>
    </lineage>
</organism>
<evidence type="ECO:0000313" key="2">
    <source>
        <dbReference type="Proteomes" id="UP001151760"/>
    </source>
</evidence>
<name>A0ABQ4XTE2_9ASTR</name>
<comment type="caution">
    <text evidence="1">The sequence shown here is derived from an EMBL/GenBank/DDBJ whole genome shotgun (WGS) entry which is preliminary data.</text>
</comment>
<sequence>PSLTDSFRRIPRGGAEQHQFNEMVDLVNSIIIMPMSDRLFWELESSGEFTMASVRKLIDDTWLPRFNIF</sequence>
<dbReference type="EMBL" id="BQNB010009807">
    <property type="protein sequence ID" value="GJS68674.1"/>
    <property type="molecule type" value="Genomic_DNA"/>
</dbReference>
<dbReference type="Proteomes" id="UP001151760">
    <property type="component" value="Unassembled WGS sequence"/>
</dbReference>
<proteinExistence type="predicted"/>